<dbReference type="PANTHER" id="PTHR45800:SF11">
    <property type="entry name" value="PHOSPHATIDYLINOSITOL 3-KINASE-RELATED PROTEIN KINASE"/>
    <property type="match status" value="1"/>
</dbReference>
<evidence type="ECO:0000256" key="2">
    <source>
        <dbReference type="ARBA" id="ARBA00022741"/>
    </source>
</evidence>
<accession>A0A2A4X2D4</accession>
<name>A0A2A4X2D4_UNCAE</name>
<dbReference type="PANTHER" id="PTHR45800">
    <property type="entry name" value="PHOSPHATIDYLINOSITOL 4-KINASE GAMMA"/>
    <property type="match status" value="1"/>
</dbReference>
<gene>
    <name evidence="7" type="ORF">COB21_04370</name>
</gene>
<keyword evidence="1" id="KW-0808">Transferase</keyword>
<sequence>MTGKIPPSGGKPPPPSPSSVEKSKKLPQVQSSSMSSSGAVAVAGGLSPTQQDQMVSAVKATAGVVKRKAPPPSVNNDAVATAGAGGGAKRAAPEAAPEATAGGGSGTVVSLSARISQCFGSAPEDMSNLEVVAKFCFEGFNARIATPEHLTTKEITNLHQLFFETALNPVCTQILESPLDVTKPHPAHIVKSLGSCIHRLSGEKCKVSRESSIGRHPLIKKVLEGTRHQSQHNEQFLNAVEKNNKGFKDAWKGSTVYNASDLFNKHGGNDVYILYSDEYKPSWVFKPVSRHSVTPAEKTHMGATTKYSGAAFGEEAANAEHAAYCLSQGGSFPIPCTFLVEINGDLGSIQMFVSGQDEPALPSLMEEAQFSKDVKAMLIFDLLFTNHDRKEDNFLVRKNESGDHRLYAIDHGLCLPSERTALRLDYKQFISDTFNFKEEDKALFSSESIGLYKQILTRLNLMKPSLDAWLDNVSVKLMDFDGTGSFRDVLKTIEREYENIDHSGEGGDVGW</sequence>
<dbReference type="GO" id="GO:0005524">
    <property type="term" value="F:ATP binding"/>
    <property type="evidence" value="ECO:0007669"/>
    <property type="project" value="UniProtKB-KW"/>
</dbReference>
<evidence type="ECO:0000313" key="8">
    <source>
        <dbReference type="Proteomes" id="UP000218775"/>
    </source>
</evidence>
<evidence type="ECO:0000256" key="4">
    <source>
        <dbReference type="ARBA" id="ARBA00022840"/>
    </source>
</evidence>
<protein>
    <recommendedName>
        <fullName evidence="6">PI3K/PI4K catalytic domain-containing protein</fullName>
    </recommendedName>
</protein>
<dbReference type="EMBL" id="NVUK01000028">
    <property type="protein sequence ID" value="PCI76471.1"/>
    <property type="molecule type" value="Genomic_DNA"/>
</dbReference>
<dbReference type="InterPro" id="IPR044571">
    <property type="entry name" value="P4KG1-8"/>
</dbReference>
<feature type="domain" description="PI3K/PI4K catalytic" evidence="6">
    <location>
        <begin position="314"/>
        <end position="422"/>
    </location>
</feature>
<evidence type="ECO:0000256" key="5">
    <source>
        <dbReference type="SAM" id="MobiDB-lite"/>
    </source>
</evidence>
<dbReference type="GO" id="GO:0016301">
    <property type="term" value="F:kinase activity"/>
    <property type="evidence" value="ECO:0007669"/>
    <property type="project" value="UniProtKB-KW"/>
</dbReference>
<dbReference type="Proteomes" id="UP000218775">
    <property type="component" value="Unassembled WGS sequence"/>
</dbReference>
<evidence type="ECO:0000259" key="6">
    <source>
        <dbReference type="Pfam" id="PF00454"/>
    </source>
</evidence>
<evidence type="ECO:0000256" key="3">
    <source>
        <dbReference type="ARBA" id="ARBA00022777"/>
    </source>
</evidence>
<feature type="region of interest" description="Disordered" evidence="5">
    <location>
        <begin position="1"/>
        <end position="106"/>
    </location>
</feature>
<dbReference type="Pfam" id="PF00454">
    <property type="entry name" value="PI3_PI4_kinase"/>
    <property type="match status" value="1"/>
</dbReference>
<evidence type="ECO:0000313" key="7">
    <source>
        <dbReference type="EMBL" id="PCI76471.1"/>
    </source>
</evidence>
<feature type="compositionally biased region" description="Low complexity" evidence="5">
    <location>
        <begin position="89"/>
        <end position="100"/>
    </location>
</feature>
<keyword evidence="2" id="KW-0547">Nucleotide-binding</keyword>
<reference evidence="8" key="1">
    <citation type="submission" date="2017-08" db="EMBL/GenBank/DDBJ databases">
        <title>A dynamic microbial community with high functional redundancy inhabits the cold, oxic subseafloor aquifer.</title>
        <authorList>
            <person name="Tully B.J."/>
            <person name="Wheat C.G."/>
            <person name="Glazer B.T."/>
            <person name="Huber J.A."/>
        </authorList>
    </citation>
    <scope>NUCLEOTIDE SEQUENCE [LARGE SCALE GENOMIC DNA]</scope>
</reference>
<feature type="compositionally biased region" description="Low complexity" evidence="5">
    <location>
        <begin position="26"/>
        <end position="47"/>
    </location>
</feature>
<keyword evidence="4" id="KW-0067">ATP-binding</keyword>
<comment type="caution">
    <text evidence="7">The sequence shown here is derived from an EMBL/GenBank/DDBJ whole genome shotgun (WGS) entry which is preliminary data.</text>
</comment>
<organism evidence="7 8">
    <name type="scientific">Aerophobetes bacterium</name>
    <dbReference type="NCBI Taxonomy" id="2030807"/>
    <lineage>
        <taxon>Bacteria</taxon>
        <taxon>Candidatus Aerophobota</taxon>
    </lineage>
</organism>
<keyword evidence="3" id="KW-0418">Kinase</keyword>
<dbReference type="InterPro" id="IPR000403">
    <property type="entry name" value="PI3/4_kinase_cat_dom"/>
</dbReference>
<evidence type="ECO:0000256" key="1">
    <source>
        <dbReference type="ARBA" id="ARBA00022679"/>
    </source>
</evidence>
<proteinExistence type="predicted"/>
<dbReference type="AlphaFoldDB" id="A0A2A4X2D4"/>